<evidence type="ECO:0000256" key="5">
    <source>
        <dbReference type="ARBA" id="ARBA00023004"/>
    </source>
</evidence>
<dbReference type="InterPro" id="IPR001128">
    <property type="entry name" value="Cyt_P450"/>
</dbReference>
<dbReference type="GO" id="GO:0016705">
    <property type="term" value="F:oxidoreductase activity, acting on paired donors, with incorporation or reduction of molecular oxygen"/>
    <property type="evidence" value="ECO:0007669"/>
    <property type="project" value="InterPro"/>
</dbReference>
<dbReference type="InterPro" id="IPR050529">
    <property type="entry name" value="CYP450_sterol_14alpha_dmase"/>
</dbReference>
<dbReference type="EMBL" id="MU865371">
    <property type="protein sequence ID" value="KAK4225247.1"/>
    <property type="molecule type" value="Genomic_DNA"/>
</dbReference>
<comment type="similarity">
    <text evidence="2">Belongs to the cytochrome P450 family.</text>
</comment>
<comment type="cofactor">
    <cofactor evidence="1 7">
        <name>heme</name>
        <dbReference type="ChEBI" id="CHEBI:30413"/>
    </cofactor>
</comment>
<name>A0AAN7BL43_9PEZI</name>
<feature type="binding site" description="axial binding residue" evidence="7">
    <location>
        <position position="528"/>
    </location>
    <ligand>
        <name>heme</name>
        <dbReference type="ChEBI" id="CHEBI:30413"/>
    </ligand>
    <ligandPart>
        <name>Fe</name>
        <dbReference type="ChEBI" id="CHEBI:18248"/>
    </ligandPart>
</feature>
<dbReference type="InterPro" id="IPR002403">
    <property type="entry name" value="Cyt_P450_E_grp-IV"/>
</dbReference>
<dbReference type="GO" id="GO:0005506">
    <property type="term" value="F:iron ion binding"/>
    <property type="evidence" value="ECO:0007669"/>
    <property type="project" value="InterPro"/>
</dbReference>
<dbReference type="GO" id="GO:0020037">
    <property type="term" value="F:heme binding"/>
    <property type="evidence" value="ECO:0007669"/>
    <property type="project" value="InterPro"/>
</dbReference>
<evidence type="ECO:0000313" key="9">
    <source>
        <dbReference type="EMBL" id="KAK4225247.1"/>
    </source>
</evidence>
<protein>
    <submittedName>
        <fullName evidence="9">Cytochrome P450</fullName>
    </submittedName>
</protein>
<keyword evidence="3 7" id="KW-0349">Heme</keyword>
<keyword evidence="4 7" id="KW-0479">Metal-binding</keyword>
<sequence length="602" mass="68258">MTSNLTFWSNSTISLGGHRVVTIPTAPSPAPIFRFLTSFTLTSFVLAVVALVLLGTYAKTWHAFFIEGKEIGEKGIPRVYPYSLPWIQSALSFGLYPAHFVSATTDAVGKTTAFGLKTLGTTLYFLTGRDNLAQIRKHQGQITDPGIQSFCLIRVFGMSQKAVEVIENDDSGILMQPASDSTVAPHNRIDYNTHAGFIKMLSGDGLNLLFQRWHGSFSRRLLGLDIRNDWASGSDLEGFFMSPLVSSLNEAMAGPILEHVNPQFTENFIEFMPYVHSLFRGLPRWLNRRACALRDSLTQDTKKWHAIARDLTRDSKAQGDEGVARYWGVPAMMERQKILHSLDKWDDDSVASSDFGLLWGANINVHTASLWCIIEIFRDPVLLGRIRAELNTITITADEDLYAWIEQLMALPLLQSVYAEVLRLRVEVQTVFRDKRQDLQINKWRFPKNSLVMVPTKPAHMDQDYWNTQNGKYPVDTFWADRFVEYPNDPNSGPMRNSRNAGKDKEPKFIVAGTSDSWIPYGVGDRACPGRFFAKREICAFVAMIVQNYELELPSVSGGDAMKRRIPSNYLFYGLGVMRPRDKFPFRIRRIQREEKSVLESR</sequence>
<dbReference type="InterPro" id="IPR036396">
    <property type="entry name" value="Cyt_P450_sf"/>
</dbReference>
<keyword evidence="8" id="KW-0472">Membrane</keyword>
<keyword evidence="8" id="KW-0812">Transmembrane</keyword>
<evidence type="ECO:0000256" key="1">
    <source>
        <dbReference type="ARBA" id="ARBA00001971"/>
    </source>
</evidence>
<evidence type="ECO:0000256" key="7">
    <source>
        <dbReference type="PIRSR" id="PIRSR602403-1"/>
    </source>
</evidence>
<evidence type="ECO:0000256" key="8">
    <source>
        <dbReference type="SAM" id="Phobius"/>
    </source>
</evidence>
<dbReference type="Proteomes" id="UP001301958">
    <property type="component" value="Unassembled WGS sequence"/>
</dbReference>
<dbReference type="PRINTS" id="PR00465">
    <property type="entry name" value="EP450IV"/>
</dbReference>
<keyword evidence="8" id="KW-1133">Transmembrane helix</keyword>
<gene>
    <name evidence="9" type="ORF">QBC38DRAFT_483437</name>
</gene>
<dbReference type="Pfam" id="PF00067">
    <property type="entry name" value="p450"/>
    <property type="match status" value="1"/>
</dbReference>
<reference evidence="9" key="2">
    <citation type="submission" date="2023-05" db="EMBL/GenBank/DDBJ databases">
        <authorList>
            <consortium name="Lawrence Berkeley National Laboratory"/>
            <person name="Steindorff A."/>
            <person name="Hensen N."/>
            <person name="Bonometti L."/>
            <person name="Westerberg I."/>
            <person name="Brannstrom I.O."/>
            <person name="Guillou S."/>
            <person name="Cros-Aarteil S."/>
            <person name="Calhoun S."/>
            <person name="Haridas S."/>
            <person name="Kuo A."/>
            <person name="Mondo S."/>
            <person name="Pangilinan J."/>
            <person name="Riley R."/>
            <person name="Labutti K."/>
            <person name="Andreopoulos B."/>
            <person name="Lipzen A."/>
            <person name="Chen C."/>
            <person name="Yanf M."/>
            <person name="Daum C."/>
            <person name="Ng V."/>
            <person name="Clum A."/>
            <person name="Ohm R."/>
            <person name="Martin F."/>
            <person name="Silar P."/>
            <person name="Natvig D."/>
            <person name="Lalanne C."/>
            <person name="Gautier V."/>
            <person name="Ament-Velasquez S.L."/>
            <person name="Kruys A."/>
            <person name="Hutchinson M.I."/>
            <person name="Powell A.J."/>
            <person name="Barry K."/>
            <person name="Miller A.N."/>
            <person name="Grigoriev I.V."/>
            <person name="Debuchy R."/>
            <person name="Gladieux P."/>
            <person name="Thoren M.H."/>
            <person name="Johannesson H."/>
        </authorList>
    </citation>
    <scope>NUCLEOTIDE SEQUENCE</scope>
    <source>
        <strain evidence="9">CBS 990.96</strain>
    </source>
</reference>
<keyword evidence="6" id="KW-0503">Monooxygenase</keyword>
<keyword evidence="6" id="KW-0560">Oxidoreductase</keyword>
<evidence type="ECO:0000256" key="6">
    <source>
        <dbReference type="ARBA" id="ARBA00023033"/>
    </source>
</evidence>
<feature type="transmembrane region" description="Helical" evidence="8">
    <location>
        <begin position="32"/>
        <end position="54"/>
    </location>
</feature>
<dbReference type="SUPFAM" id="SSF48264">
    <property type="entry name" value="Cytochrome P450"/>
    <property type="match status" value="1"/>
</dbReference>
<dbReference type="GO" id="GO:0008395">
    <property type="term" value="F:steroid hydroxylase activity"/>
    <property type="evidence" value="ECO:0007669"/>
    <property type="project" value="TreeGrafter"/>
</dbReference>
<dbReference type="PANTHER" id="PTHR24304">
    <property type="entry name" value="CYTOCHROME P450 FAMILY 7"/>
    <property type="match status" value="1"/>
</dbReference>
<organism evidence="9 10">
    <name type="scientific">Podospora fimiseda</name>
    <dbReference type="NCBI Taxonomy" id="252190"/>
    <lineage>
        <taxon>Eukaryota</taxon>
        <taxon>Fungi</taxon>
        <taxon>Dikarya</taxon>
        <taxon>Ascomycota</taxon>
        <taxon>Pezizomycotina</taxon>
        <taxon>Sordariomycetes</taxon>
        <taxon>Sordariomycetidae</taxon>
        <taxon>Sordariales</taxon>
        <taxon>Podosporaceae</taxon>
        <taxon>Podospora</taxon>
    </lineage>
</organism>
<dbReference type="PANTHER" id="PTHR24304:SF2">
    <property type="entry name" value="24-HYDROXYCHOLESTEROL 7-ALPHA-HYDROXYLASE"/>
    <property type="match status" value="1"/>
</dbReference>
<evidence type="ECO:0000256" key="4">
    <source>
        <dbReference type="ARBA" id="ARBA00022723"/>
    </source>
</evidence>
<comment type="caution">
    <text evidence="9">The sequence shown here is derived from an EMBL/GenBank/DDBJ whole genome shotgun (WGS) entry which is preliminary data.</text>
</comment>
<evidence type="ECO:0000256" key="2">
    <source>
        <dbReference type="ARBA" id="ARBA00010617"/>
    </source>
</evidence>
<keyword evidence="5 7" id="KW-0408">Iron</keyword>
<keyword evidence="10" id="KW-1185">Reference proteome</keyword>
<proteinExistence type="inferred from homology"/>
<dbReference type="AlphaFoldDB" id="A0AAN7BL43"/>
<accession>A0AAN7BL43</accession>
<reference evidence="9" key="1">
    <citation type="journal article" date="2023" name="Mol. Phylogenet. Evol.">
        <title>Genome-scale phylogeny and comparative genomics of the fungal order Sordariales.</title>
        <authorList>
            <person name="Hensen N."/>
            <person name="Bonometti L."/>
            <person name="Westerberg I."/>
            <person name="Brannstrom I.O."/>
            <person name="Guillou S."/>
            <person name="Cros-Aarteil S."/>
            <person name="Calhoun S."/>
            <person name="Haridas S."/>
            <person name="Kuo A."/>
            <person name="Mondo S."/>
            <person name="Pangilinan J."/>
            <person name="Riley R."/>
            <person name="LaButti K."/>
            <person name="Andreopoulos B."/>
            <person name="Lipzen A."/>
            <person name="Chen C."/>
            <person name="Yan M."/>
            <person name="Daum C."/>
            <person name="Ng V."/>
            <person name="Clum A."/>
            <person name="Steindorff A."/>
            <person name="Ohm R.A."/>
            <person name="Martin F."/>
            <person name="Silar P."/>
            <person name="Natvig D.O."/>
            <person name="Lalanne C."/>
            <person name="Gautier V."/>
            <person name="Ament-Velasquez S.L."/>
            <person name="Kruys A."/>
            <person name="Hutchinson M.I."/>
            <person name="Powell A.J."/>
            <person name="Barry K."/>
            <person name="Miller A.N."/>
            <person name="Grigoriev I.V."/>
            <person name="Debuchy R."/>
            <person name="Gladieux P."/>
            <person name="Hiltunen Thoren M."/>
            <person name="Johannesson H."/>
        </authorList>
    </citation>
    <scope>NUCLEOTIDE SEQUENCE</scope>
    <source>
        <strain evidence="9">CBS 990.96</strain>
    </source>
</reference>
<dbReference type="CDD" id="cd11040">
    <property type="entry name" value="CYP7_CYP8-like"/>
    <property type="match status" value="1"/>
</dbReference>
<dbReference type="Gene3D" id="1.10.630.10">
    <property type="entry name" value="Cytochrome P450"/>
    <property type="match status" value="1"/>
</dbReference>
<evidence type="ECO:0000313" key="10">
    <source>
        <dbReference type="Proteomes" id="UP001301958"/>
    </source>
</evidence>
<evidence type="ECO:0000256" key="3">
    <source>
        <dbReference type="ARBA" id="ARBA00022617"/>
    </source>
</evidence>